<dbReference type="EMBL" id="HG992341">
    <property type="protein sequence ID" value="CAE6855268.1"/>
    <property type="molecule type" value="Genomic_DNA"/>
</dbReference>
<comment type="catalytic activity">
    <reaction evidence="14 15">
        <text>ATP + H2O = ADP + phosphate + H(+)</text>
        <dbReference type="Rhea" id="RHEA:13065"/>
        <dbReference type="ChEBI" id="CHEBI:15377"/>
        <dbReference type="ChEBI" id="CHEBI:15378"/>
        <dbReference type="ChEBI" id="CHEBI:30616"/>
        <dbReference type="ChEBI" id="CHEBI:43474"/>
        <dbReference type="ChEBI" id="CHEBI:456216"/>
        <dbReference type="EC" id="5.6.2.4"/>
    </reaction>
</comment>
<dbReference type="GO" id="GO:0000287">
    <property type="term" value="F:magnesium ion binding"/>
    <property type="evidence" value="ECO:0007669"/>
    <property type="project" value="UniProtKB-UniRule"/>
</dbReference>
<dbReference type="HAMAP" id="MF_01485">
    <property type="entry name" value="RecB"/>
    <property type="match status" value="1"/>
</dbReference>
<feature type="region of interest" description="DNA-binding and helicase activity, interacts with RecC" evidence="15">
    <location>
        <begin position="1"/>
        <end position="1018"/>
    </location>
</feature>
<comment type="catalytic activity">
    <reaction evidence="13 15">
        <text>Couples ATP hydrolysis with the unwinding of duplex DNA by translocating in the 3'-5' direction.</text>
        <dbReference type="EC" id="5.6.2.4"/>
    </reaction>
</comment>
<dbReference type="CDD" id="cd22352">
    <property type="entry name" value="RecB_C-like"/>
    <property type="match status" value="1"/>
</dbReference>
<evidence type="ECO:0000256" key="8">
    <source>
        <dbReference type="ARBA" id="ARBA00022840"/>
    </source>
</evidence>
<feature type="binding site" evidence="15">
    <location>
        <position position="1267"/>
    </location>
    <ligand>
        <name>Mg(2+)</name>
        <dbReference type="ChEBI" id="CHEBI:18420"/>
    </ligand>
</feature>
<evidence type="ECO:0000256" key="5">
    <source>
        <dbReference type="ARBA" id="ARBA00022801"/>
    </source>
</evidence>
<comment type="miscellaneous">
    <text evidence="15">In the RecBCD complex, RecB has a slow 3'-5' helicase, an exonuclease activity and loads RecA onto ssDNA, RecD has a fast 5'-3' helicase activity, while RecC stimulates the ATPase and processivity of the RecB helicase and contributes to recognition of the Chi site.</text>
</comment>
<accession>A0A2S7CL83</accession>
<evidence type="ECO:0000256" key="3">
    <source>
        <dbReference type="ARBA" id="ARBA00022741"/>
    </source>
</evidence>
<feature type="region of interest" description="Nuclease activity, interacts with RecD and RecA" evidence="15">
    <location>
        <begin position="1066"/>
        <end position="1435"/>
    </location>
</feature>
<dbReference type="Gene3D" id="3.90.320.10">
    <property type="match status" value="1"/>
</dbReference>
<comment type="similarity">
    <text evidence="15">Belongs to the helicase family. UvrD subfamily.</text>
</comment>
<protein>
    <recommendedName>
        <fullName evidence="15">RecBCD enzyme subunit RecB</fullName>
        <ecNumber evidence="15">3.1.11.5</ecNumber>
        <ecNumber evidence="15">5.6.2.4</ecNumber>
    </recommendedName>
    <alternativeName>
        <fullName evidence="15">DNA 3'-5' helicase subunit RecB</fullName>
    </alternativeName>
    <alternativeName>
        <fullName evidence="15">Exonuclease V subunit RecB</fullName>
        <shortName evidence="15">ExoV subunit RecB</shortName>
    </alternativeName>
    <alternativeName>
        <fullName evidence="15">Helicase/nuclease RecBCD subunit RecB</fullName>
    </alternativeName>
</protein>
<dbReference type="Pfam" id="PF00580">
    <property type="entry name" value="UvrD-helicase"/>
    <property type="match status" value="2"/>
</dbReference>
<dbReference type="EMBL" id="HG992341">
    <property type="protein sequence ID" value="CAE6855292.1"/>
    <property type="molecule type" value="Genomic_DNA"/>
</dbReference>
<feature type="binding site" evidence="15">
    <location>
        <position position="1130"/>
    </location>
    <ligand>
        <name>Mg(2+)</name>
        <dbReference type="ChEBI" id="CHEBI:18420"/>
    </ligand>
</feature>
<keyword evidence="10 15" id="KW-0238">DNA-binding</keyword>
<evidence type="ECO:0000259" key="18">
    <source>
        <dbReference type="PROSITE" id="PS51198"/>
    </source>
</evidence>
<dbReference type="PROSITE" id="PS51198">
    <property type="entry name" value="UVRD_HELICASE_ATP_BIND"/>
    <property type="match status" value="1"/>
</dbReference>
<reference evidence="20 22" key="1">
    <citation type="submission" date="2021-02" db="EMBL/GenBank/DDBJ databases">
        <authorList>
            <person name="Pothier F. J."/>
        </authorList>
    </citation>
    <scope>NUCLEOTIDE SEQUENCE</scope>
    <source>
        <strain evidence="21 22">301</strain>
        <strain evidence="20">CFBP 1159</strain>
    </source>
</reference>
<keyword evidence="12 15" id="KW-0413">Isomerase</keyword>
<comment type="domain">
    <text evidence="15">The C-terminal domain has nuclease activity and interacts with RecD. It interacts with RecA, facilitating its loading onto ssDNA.</text>
</comment>
<evidence type="ECO:0000256" key="4">
    <source>
        <dbReference type="ARBA" id="ARBA00022763"/>
    </source>
</evidence>
<dbReference type="InterPro" id="IPR004586">
    <property type="entry name" value="RecB"/>
</dbReference>
<evidence type="ECO:0000313" key="20">
    <source>
        <dbReference type="EMBL" id="CAE6855292.1"/>
    </source>
</evidence>
<keyword evidence="2 15" id="KW-0479">Metal-binding</keyword>
<evidence type="ECO:0000259" key="19">
    <source>
        <dbReference type="PROSITE" id="PS51217"/>
    </source>
</evidence>
<dbReference type="RefSeq" id="WP_104567698.1">
    <property type="nucleotide sequence ID" value="NZ_CP062164.1"/>
</dbReference>
<evidence type="ECO:0000256" key="17">
    <source>
        <dbReference type="SAM" id="MobiDB-lite"/>
    </source>
</evidence>
<dbReference type="EC" id="5.6.2.4" evidence="15"/>
<evidence type="ECO:0000256" key="13">
    <source>
        <dbReference type="ARBA" id="ARBA00034617"/>
    </source>
</evidence>
<dbReference type="InterPro" id="IPR038726">
    <property type="entry name" value="PDDEXK_AddAB-type"/>
</dbReference>
<feature type="binding site" evidence="16">
    <location>
        <begin position="23"/>
        <end position="30"/>
    </location>
    <ligand>
        <name>ATP</name>
        <dbReference type="ChEBI" id="CHEBI:30616"/>
    </ligand>
</feature>
<keyword evidence="8 15" id="KW-0067">ATP-binding</keyword>
<dbReference type="Proteomes" id="UP000835243">
    <property type="component" value="Chromosome"/>
</dbReference>
<proteinExistence type="inferred from homology"/>
<dbReference type="GO" id="GO:0000724">
    <property type="term" value="P:double-strand break repair via homologous recombination"/>
    <property type="evidence" value="ECO:0007669"/>
    <property type="project" value="UniProtKB-UniRule"/>
</dbReference>
<dbReference type="PANTHER" id="PTHR11070">
    <property type="entry name" value="UVRD / RECB / PCRA DNA HELICASE FAMILY MEMBER"/>
    <property type="match status" value="1"/>
</dbReference>
<dbReference type="Gene3D" id="1.10.486.10">
    <property type="entry name" value="PCRA, domain 4"/>
    <property type="match status" value="1"/>
</dbReference>
<dbReference type="InterPro" id="IPR000212">
    <property type="entry name" value="DNA_helicase_UvrD/REP"/>
</dbReference>
<comment type="catalytic activity">
    <reaction evidence="15">
        <text>Exonucleolytic cleavage (in the presence of ATP) in either 5'- to 3'- or 3'- to 5'-direction to yield 5'-phosphooligonucleotides.</text>
        <dbReference type="EC" id="3.1.11.5"/>
    </reaction>
</comment>
<comment type="domain">
    <text evidence="15">The N-terminal DNA-binding domain is a ssDNA-dependent ATPase and has ATP-dependent 3'-5' helicase function. This domain interacts with RecC.</text>
</comment>
<evidence type="ECO:0000256" key="16">
    <source>
        <dbReference type="PROSITE-ProRule" id="PRU00560"/>
    </source>
</evidence>
<dbReference type="Proteomes" id="UP000835287">
    <property type="component" value="Chromosome"/>
</dbReference>
<keyword evidence="11 15" id="KW-0234">DNA repair</keyword>
<dbReference type="SUPFAM" id="SSF52540">
    <property type="entry name" value="P-loop containing nucleoside triphosphate hydrolases"/>
    <property type="match status" value="1"/>
</dbReference>
<comment type="cofactor">
    <cofactor evidence="15">
        <name>Mg(2+)</name>
        <dbReference type="ChEBI" id="CHEBI:18420"/>
    </cofactor>
    <text evidence="15">Binds 1 Mg(2+) ion per subunit.</text>
</comment>
<dbReference type="GO" id="GO:0005829">
    <property type="term" value="C:cytosol"/>
    <property type="evidence" value="ECO:0007669"/>
    <property type="project" value="TreeGrafter"/>
</dbReference>
<keyword evidence="9 15" id="KW-0460">Magnesium</keyword>
<feature type="active site" description="For nuclease activity" evidence="15">
    <location>
        <position position="1267"/>
    </location>
</feature>
<evidence type="ECO:0000256" key="10">
    <source>
        <dbReference type="ARBA" id="ARBA00023125"/>
    </source>
</evidence>
<keyword evidence="4 15" id="KW-0227">DNA damage</keyword>
<organism evidence="20">
    <name type="scientific">Xanthomonas arboricola pv. corylina</name>
    <dbReference type="NCBI Taxonomy" id="487821"/>
    <lineage>
        <taxon>Bacteria</taxon>
        <taxon>Pseudomonadati</taxon>
        <taxon>Pseudomonadota</taxon>
        <taxon>Gammaproteobacteria</taxon>
        <taxon>Lysobacterales</taxon>
        <taxon>Lysobacteraceae</taxon>
        <taxon>Xanthomonas</taxon>
    </lineage>
</organism>
<dbReference type="InterPro" id="IPR011604">
    <property type="entry name" value="PDDEXK-like_dom_sf"/>
</dbReference>
<evidence type="ECO:0000256" key="7">
    <source>
        <dbReference type="ARBA" id="ARBA00022839"/>
    </source>
</evidence>
<keyword evidence="22" id="KW-1185">Reference proteome</keyword>
<evidence type="ECO:0000256" key="15">
    <source>
        <dbReference type="HAMAP-Rule" id="MF_01485"/>
    </source>
</evidence>
<dbReference type="InterPro" id="IPR014017">
    <property type="entry name" value="DNA_helicase_UvrD-like_C"/>
</dbReference>
<feature type="domain" description="UvrD-like helicase C-terminal" evidence="19">
    <location>
        <begin position="653"/>
        <end position="921"/>
    </location>
</feature>
<evidence type="ECO:0000256" key="2">
    <source>
        <dbReference type="ARBA" id="ARBA00022723"/>
    </source>
</evidence>
<comment type="function">
    <text evidence="15">A helicase/nuclease that prepares dsDNA breaks (DSB) for recombinational DNA repair. Binds to DSBs and unwinds DNA via a highly rapid and processive ATP-dependent bidirectional helicase activity. Unwinds dsDNA until it encounters a Chi (crossover hotspot instigator) sequence from the 3' direction. Cuts ssDNA a few nucleotides 3' to the Chi site. The properties and activities of the enzyme are changed at Chi. The Chi-altered holoenzyme produces a long 3'-ssDNA overhang and facilitates RecA-binding to the ssDNA for homologous DNA recombination and repair. Holoenzyme degrades any linearized DNA that is unable to undergo homologous recombination. In the holoenzyme this subunit contributes ATPase, 3'-5' helicase, exonuclease activity and loads RecA onto ssDNA.</text>
</comment>
<dbReference type="Gene3D" id="3.40.50.300">
    <property type="entry name" value="P-loop containing nucleotide triphosphate hydrolases"/>
    <property type="match status" value="4"/>
</dbReference>
<gene>
    <name evidence="15 20" type="primary">recB</name>
    <name evidence="20" type="ORF">CFBP1159_42330</name>
    <name evidence="21" type="ORF">XAC301_44460</name>
</gene>
<dbReference type="GO" id="GO:0005524">
    <property type="term" value="F:ATP binding"/>
    <property type="evidence" value="ECO:0007669"/>
    <property type="project" value="UniProtKB-UniRule"/>
</dbReference>
<evidence type="ECO:0000256" key="12">
    <source>
        <dbReference type="ARBA" id="ARBA00023235"/>
    </source>
</evidence>
<keyword evidence="5 15" id="KW-0378">Hydrolase</keyword>
<dbReference type="EC" id="3.1.11.5" evidence="15"/>
<dbReference type="GO" id="GO:0008854">
    <property type="term" value="F:exodeoxyribonuclease V activity"/>
    <property type="evidence" value="ECO:0007669"/>
    <property type="project" value="UniProtKB-EC"/>
</dbReference>
<evidence type="ECO:0000256" key="9">
    <source>
        <dbReference type="ARBA" id="ARBA00022842"/>
    </source>
</evidence>
<dbReference type="Pfam" id="PF13361">
    <property type="entry name" value="UvrD_C"/>
    <property type="match status" value="2"/>
</dbReference>
<dbReference type="Pfam" id="PF12705">
    <property type="entry name" value="PDDEXK_1"/>
    <property type="match status" value="1"/>
</dbReference>
<feature type="region of interest" description="Disordered" evidence="17">
    <location>
        <begin position="671"/>
        <end position="691"/>
    </location>
</feature>
<keyword evidence="6 15" id="KW-0347">Helicase</keyword>
<dbReference type="PROSITE" id="PS51217">
    <property type="entry name" value="UVRD_HELICASE_CTER"/>
    <property type="match status" value="1"/>
</dbReference>
<dbReference type="GO" id="GO:0003677">
    <property type="term" value="F:DNA binding"/>
    <property type="evidence" value="ECO:0007669"/>
    <property type="project" value="UniProtKB-UniRule"/>
</dbReference>
<keyword evidence="3 15" id="KW-0547">Nucleotide-binding</keyword>
<evidence type="ECO:0000313" key="22">
    <source>
        <dbReference type="Proteomes" id="UP000835287"/>
    </source>
</evidence>
<dbReference type="InterPro" id="IPR011335">
    <property type="entry name" value="Restrct_endonuc-II-like"/>
</dbReference>
<feature type="domain" description="UvrD-like helicase ATP-binding" evidence="18">
    <location>
        <begin position="2"/>
        <end position="621"/>
    </location>
</feature>
<evidence type="ECO:0000256" key="14">
    <source>
        <dbReference type="ARBA" id="ARBA00048988"/>
    </source>
</evidence>
<dbReference type="GO" id="GO:0043138">
    <property type="term" value="F:3'-5' DNA helicase activity"/>
    <property type="evidence" value="ECO:0007669"/>
    <property type="project" value="UniProtKB-UniRule"/>
</dbReference>
<dbReference type="SUPFAM" id="SSF52980">
    <property type="entry name" value="Restriction endonuclease-like"/>
    <property type="match status" value="1"/>
</dbReference>
<dbReference type="PANTHER" id="PTHR11070:SF23">
    <property type="entry name" value="RECBCD ENZYME SUBUNIT RECB"/>
    <property type="match status" value="1"/>
</dbReference>
<evidence type="ECO:0000256" key="6">
    <source>
        <dbReference type="ARBA" id="ARBA00022806"/>
    </source>
</evidence>
<feature type="binding site" evidence="15">
    <location>
        <position position="1254"/>
    </location>
    <ligand>
        <name>Mg(2+)</name>
        <dbReference type="ChEBI" id="CHEBI:18420"/>
    </ligand>
</feature>
<dbReference type="InterPro" id="IPR027417">
    <property type="entry name" value="P-loop_NTPase"/>
</dbReference>
<sequence length="1435" mass="152899">MSASPVTDPYLHLPLHGVRLIEASAGTGKTFTLATLFTRLVVERGLRIGQILAVTFTEAATQELRRRIRERLVLAATLVPDAPVGAARAATDLADDPSRPGPLLHEAPDAFVATHLAPGTETPTASVGAARAATDLADDPSRPGPLLHEAPDAFVATHLATDTETPTAPVGAARAATDLANDPSRPGPLLQDAPDAFLATHLAPGTETPTASVGAARAATDLADDPSRPGPLLQDAPDVLLTRAVLATHLANGTETPAALRRRLQQAVEEIDLAAVFTIHGFCARVLREHALESGQAFAAPELLANDRELLGEVAADLWRQRAADAAMAEDLIALWSGGPEALASDLRALVRHPTLLPAAATTNDDSAALLQAVQDASTALAAAFQAHGSAFFDTIMAAIDGGILSKVSYKPEWLTALWYWFDSFAAAPSMHATPHAKLIKLTAAELAAGTNKKFVDRTPASPLSHEIDGYLTALAGVEAWRSRRRIRLLHALREDAIARLALLKRQRRVQTYDDLVDGVAHALEGAQAQAQALVTRLRAQYAIALVDEFQDTDDRQWAIFSNVFGEGALARAAGLEPALFLIGDPKQAIYGFRGGDVRTYLAAAVTAELAPPLSHNFRSRPGVLAAIDALYAQAGYTDAFLTDGIAFHPVRPGTKRVDADLQRDGGPAPALTLWRAPEPPPPIKGKPKPWSANRARELATAACVAAIRGWLAGGRDGTATVNGRPVQAGDIAVLVRSHGEATRMQQALGAVGIPAVAAGKQSLFATDEALELLALLQALLDPGDDSRLRAALATVLIGADAAAIAALAHDGERHRRWQQQALDWRERWQRGGPLALIGDLGAAHGQRLLALVDGERRLTNYLQLAELLQEADARALGPHGLVDWLSRRIANADDNDEAQQLRLESDARRVQIVTLHKSKGLEYPLVFLPYIGIGRSDKGAGRHCVVHAPELGRQLHWKTDKDDPTWSAAEAAWKQEQRAEDARLLYVGLTRAEHALWIASGPFHQHERTALSGMLRALDALQGAAGEGAVVVDTSTPPANLPRLPPPVEAQVPPARAPQRHIAPDWWVYSFTQLANADAGAATDPMASATVVGSGGSDEPSGSEAVAVAAEVDAFDPRFAGNRFGVVMHDVFERCDFAAWQAWRPGLPAPEGQAAAILEALQRGGYVEKEWDDGLAMLTALIGHTLTVALPEGTTLAAVPAPQRRNEMEFHFAMRPTRVEALLALLHRFGVVGDRQAFGARQRLEGLMTGLIDLTYTVDGRWYVLDYKSNRLPSYDADALARAMAHSEYELQALIYTVALHRWLRFRLGDGYDYARDFGGVRYLFCRGLDATRNPAADSSSIPGSGSGSGYDSRSDSVNGASAASDSDLVNGASSISDSGFDSDADADAVNRATPAPGIHAWRFDPALVQALDALFAGSAPEPTSSNPGTPDAR</sequence>
<keyword evidence="7 15" id="KW-0269">Exonuclease</keyword>
<name>A0A2S7CL83_9XANT</name>
<evidence type="ECO:0000256" key="1">
    <source>
        <dbReference type="ARBA" id="ARBA00022722"/>
    </source>
</evidence>
<dbReference type="GO" id="GO:0009338">
    <property type="term" value="C:exodeoxyribonuclease V complex"/>
    <property type="evidence" value="ECO:0007669"/>
    <property type="project" value="TreeGrafter"/>
</dbReference>
<dbReference type="InterPro" id="IPR014016">
    <property type="entry name" value="UvrD-like_ATP-bd"/>
</dbReference>
<comment type="subunit">
    <text evidence="15">Heterotrimer of RecB, RecC and RecD. All subunits contribute to DNA-binding. Interacts with RecA.</text>
</comment>
<feature type="region of interest" description="Disordered" evidence="17">
    <location>
        <begin position="1335"/>
        <end position="1370"/>
    </location>
</feature>
<dbReference type="EMBL" id="HG992338">
    <property type="protein sequence ID" value="CAE6862209.1"/>
    <property type="molecule type" value="Genomic_DNA"/>
</dbReference>
<evidence type="ECO:0000256" key="11">
    <source>
        <dbReference type="ARBA" id="ARBA00023204"/>
    </source>
</evidence>
<evidence type="ECO:0000313" key="21">
    <source>
        <dbReference type="EMBL" id="CAE6862209.1"/>
    </source>
</evidence>
<keyword evidence="1 15" id="KW-0540">Nuclease</keyword>
<dbReference type="EMBL" id="HG992338">
    <property type="protein sequence ID" value="CAE6862228.1"/>
    <property type="molecule type" value="Genomic_DNA"/>
</dbReference>